<protein>
    <submittedName>
        <fullName evidence="1">Uncharacterized protein</fullName>
    </submittedName>
</protein>
<organism evidence="1">
    <name type="scientific">uncultured marine group II/III euryarchaeote SAT1000_09_G02</name>
    <dbReference type="NCBI Taxonomy" id="1456557"/>
    <lineage>
        <taxon>Archaea</taxon>
        <taxon>Methanobacteriati</taxon>
        <taxon>Methanobacteriota</taxon>
        <taxon>environmental samples</taxon>
    </lineage>
</organism>
<sequence length="265" mass="29756">MAIPELVWDEYHFQDPDGGKIIFWPHIPCLRMPPTLRSHSIFDGVAFLTSSMDLKSWIVEAEQEKDSPGIHRDSAITSGTVLGRLMSDLNELEVDGPVIPDPEQMRLLLHAQNSRGGMPVYAIEPNLDDENWIDWQINSADQQVTYSNLFLTLTTGRRWNKIRKKAIRSVSAAKGVNADLGAASASAMTWWIEEQRGISDELIALRDSRFASRIRGALRDLDNSRVDDTKAQETTLLVPIHQAWLPSIKKAISSSMDVELIIPVE</sequence>
<accession>A0A075I417</accession>
<dbReference type="AlphaFoldDB" id="A0A075I417"/>
<evidence type="ECO:0000313" key="1">
    <source>
        <dbReference type="EMBL" id="AIF22550.1"/>
    </source>
</evidence>
<proteinExistence type="predicted"/>
<reference evidence="1" key="1">
    <citation type="journal article" date="2014" name="Genome Biol. Evol.">
        <title>Pangenome evidence for extensive interdomain horizontal transfer affecting lineage core and shell genes in uncultured planktonic thaumarchaeota and euryarchaeota.</title>
        <authorList>
            <person name="Deschamps P."/>
            <person name="Zivanovic Y."/>
            <person name="Moreira D."/>
            <person name="Rodriguez-Valera F."/>
            <person name="Lopez-Garcia P."/>
        </authorList>
    </citation>
    <scope>NUCLEOTIDE SEQUENCE</scope>
</reference>
<name>A0A075I417_9EURY</name>
<dbReference type="EMBL" id="KF901212">
    <property type="protein sequence ID" value="AIF22550.1"/>
    <property type="molecule type" value="Genomic_DNA"/>
</dbReference>